<gene>
    <name evidence="2" type="primary">LOC114330159</name>
</gene>
<feature type="compositionally biased region" description="Acidic residues" evidence="1">
    <location>
        <begin position="30"/>
        <end position="54"/>
    </location>
</feature>
<proteinExistence type="predicted"/>
<name>A0A6P7FQK5_DIAVI</name>
<dbReference type="RefSeq" id="XP_028135278.1">
    <property type="nucleotide sequence ID" value="XM_028279477.1"/>
</dbReference>
<organism evidence="2">
    <name type="scientific">Diabrotica virgifera virgifera</name>
    <name type="common">western corn rootworm</name>
    <dbReference type="NCBI Taxonomy" id="50390"/>
    <lineage>
        <taxon>Eukaryota</taxon>
        <taxon>Metazoa</taxon>
        <taxon>Ecdysozoa</taxon>
        <taxon>Arthropoda</taxon>
        <taxon>Hexapoda</taxon>
        <taxon>Insecta</taxon>
        <taxon>Pterygota</taxon>
        <taxon>Neoptera</taxon>
        <taxon>Endopterygota</taxon>
        <taxon>Coleoptera</taxon>
        <taxon>Polyphaga</taxon>
        <taxon>Cucujiformia</taxon>
        <taxon>Chrysomeloidea</taxon>
        <taxon>Chrysomelidae</taxon>
        <taxon>Galerucinae</taxon>
        <taxon>Diabroticina</taxon>
        <taxon>Diabroticites</taxon>
        <taxon>Diabrotica</taxon>
    </lineage>
</organism>
<sequence>MKYIEFMVLGDEVTISSPPLQPPPPAPPIEEGDEAINENGEIPEEGEVEAEDGEEVPEDAAALGGFAMALSRDQQNQYGSQFNSRSSGAPNAVPSPRLLWEILRYSEVNINITVDSVEVERSSEVLFWTSTQ</sequence>
<dbReference type="AlphaFoldDB" id="A0A6P7FQK5"/>
<accession>A0A6P7FQK5</accession>
<evidence type="ECO:0000256" key="1">
    <source>
        <dbReference type="SAM" id="MobiDB-lite"/>
    </source>
</evidence>
<feature type="region of interest" description="Disordered" evidence="1">
    <location>
        <begin position="14"/>
        <end position="54"/>
    </location>
</feature>
<protein>
    <submittedName>
        <fullName evidence="2">Uncharacterized protein LOC114330159 isoform X1</fullName>
    </submittedName>
</protein>
<reference evidence="2" key="1">
    <citation type="submission" date="2025-08" db="UniProtKB">
        <authorList>
            <consortium name="RefSeq"/>
        </authorList>
    </citation>
    <scope>IDENTIFICATION</scope>
    <source>
        <tissue evidence="2">Whole insect</tissue>
    </source>
</reference>
<feature type="compositionally biased region" description="Pro residues" evidence="1">
    <location>
        <begin position="19"/>
        <end position="28"/>
    </location>
</feature>
<dbReference type="InParanoid" id="A0A6P7FQK5"/>
<evidence type="ECO:0000313" key="2">
    <source>
        <dbReference type="RefSeq" id="XP_028135278.1"/>
    </source>
</evidence>